<keyword evidence="4 6" id="KW-0378">Hydrolase</keyword>
<protein>
    <recommendedName>
        <fullName evidence="6">Exodeoxyribonuclease 7 small subunit</fullName>
        <ecNumber evidence="6">3.1.11.6</ecNumber>
    </recommendedName>
    <alternativeName>
        <fullName evidence="6">Exodeoxyribonuclease VII small subunit</fullName>
        <shortName evidence="6">Exonuclease VII small subunit</shortName>
    </alternativeName>
</protein>
<dbReference type="EC" id="3.1.11.6" evidence="6"/>
<dbReference type="Gene3D" id="1.10.287.1040">
    <property type="entry name" value="Exonuclease VII, small subunit"/>
    <property type="match status" value="1"/>
</dbReference>
<dbReference type="GO" id="GO:0009318">
    <property type="term" value="C:exodeoxyribonuclease VII complex"/>
    <property type="evidence" value="ECO:0007669"/>
    <property type="project" value="UniProtKB-UniRule"/>
</dbReference>
<comment type="subunit">
    <text evidence="6">Heterooligomer composed of large and small subunits.</text>
</comment>
<dbReference type="GO" id="GO:0008855">
    <property type="term" value="F:exodeoxyribonuclease VII activity"/>
    <property type="evidence" value="ECO:0007669"/>
    <property type="project" value="UniProtKB-UniRule"/>
</dbReference>
<dbReference type="InterPro" id="IPR037004">
    <property type="entry name" value="Exonuc_VII_ssu_sf"/>
</dbReference>
<dbReference type="InterPro" id="IPR003761">
    <property type="entry name" value="Exonuc_VII_S"/>
</dbReference>
<comment type="function">
    <text evidence="6">Bidirectionally degrades single-stranded DNA into large acid-insoluble oligonucleotides, which are then degraded further into small acid-soluble oligonucleotides.</text>
</comment>
<keyword evidence="5 6" id="KW-0269">Exonuclease</keyword>
<dbReference type="SUPFAM" id="SSF116842">
    <property type="entry name" value="XseB-like"/>
    <property type="match status" value="1"/>
</dbReference>
<dbReference type="GO" id="GO:0005829">
    <property type="term" value="C:cytosol"/>
    <property type="evidence" value="ECO:0007669"/>
    <property type="project" value="TreeGrafter"/>
</dbReference>
<evidence type="ECO:0000256" key="3">
    <source>
        <dbReference type="ARBA" id="ARBA00022722"/>
    </source>
</evidence>
<comment type="subcellular location">
    <subcellularLocation>
        <location evidence="6">Cytoplasm</location>
    </subcellularLocation>
</comment>
<comment type="catalytic activity">
    <reaction evidence="6">
        <text>Exonucleolytic cleavage in either 5'- to 3'- or 3'- to 5'-direction to yield nucleoside 5'-phosphates.</text>
        <dbReference type="EC" id="3.1.11.6"/>
    </reaction>
</comment>
<dbReference type="NCBIfam" id="TIGR01280">
    <property type="entry name" value="xseB"/>
    <property type="match status" value="1"/>
</dbReference>
<dbReference type="HAMAP" id="MF_00337">
    <property type="entry name" value="Exonuc_7_S"/>
    <property type="match status" value="1"/>
</dbReference>
<dbReference type="NCBIfam" id="NF002140">
    <property type="entry name" value="PRK00977.1-4"/>
    <property type="match status" value="1"/>
</dbReference>
<organism evidence="7">
    <name type="scientific">Tepidanaerobacter syntrophicus</name>
    <dbReference type="NCBI Taxonomy" id="224999"/>
    <lineage>
        <taxon>Bacteria</taxon>
        <taxon>Bacillati</taxon>
        <taxon>Bacillota</taxon>
        <taxon>Clostridia</taxon>
        <taxon>Thermosediminibacterales</taxon>
        <taxon>Tepidanaerobacteraceae</taxon>
        <taxon>Tepidanaerobacter</taxon>
    </lineage>
</organism>
<dbReference type="PANTHER" id="PTHR34137">
    <property type="entry name" value="EXODEOXYRIBONUCLEASE 7 SMALL SUBUNIT"/>
    <property type="match status" value="1"/>
</dbReference>
<evidence type="ECO:0000256" key="4">
    <source>
        <dbReference type="ARBA" id="ARBA00022801"/>
    </source>
</evidence>
<keyword evidence="2 6" id="KW-0963">Cytoplasm</keyword>
<evidence type="ECO:0000256" key="6">
    <source>
        <dbReference type="HAMAP-Rule" id="MF_00337"/>
    </source>
</evidence>
<accession>A0A0U9HPR8</accession>
<evidence type="ECO:0000313" key="7">
    <source>
        <dbReference type="EMBL" id="GAQ26127.1"/>
    </source>
</evidence>
<dbReference type="EMBL" id="DF977003">
    <property type="protein sequence ID" value="GAQ26127.1"/>
    <property type="molecule type" value="Genomic_DNA"/>
</dbReference>
<dbReference type="AlphaFoldDB" id="A0A0U9HPR8"/>
<evidence type="ECO:0000256" key="5">
    <source>
        <dbReference type="ARBA" id="ARBA00022839"/>
    </source>
</evidence>
<proteinExistence type="inferred from homology"/>
<dbReference type="PANTHER" id="PTHR34137:SF1">
    <property type="entry name" value="EXODEOXYRIBONUCLEASE 7 SMALL SUBUNIT"/>
    <property type="match status" value="1"/>
</dbReference>
<dbReference type="Proteomes" id="UP000062160">
    <property type="component" value="Unassembled WGS sequence"/>
</dbReference>
<comment type="similarity">
    <text evidence="1 6">Belongs to the XseB family.</text>
</comment>
<reference evidence="7" key="1">
    <citation type="journal article" date="2016" name="Genome Announc.">
        <title>Draft Genome Sequence of the Syntrophic Lactate-Degrading Bacterium Tepidanaerobacter syntrophicus JLT.</title>
        <authorList>
            <person name="Matsuura N."/>
            <person name="Ohashi A."/>
            <person name="Tourlousse D.M."/>
            <person name="Sekiguchi Y."/>
        </authorList>
    </citation>
    <scope>NUCLEOTIDE SEQUENCE [LARGE SCALE GENOMIC DNA]</scope>
    <source>
        <strain evidence="7">JL</strain>
    </source>
</reference>
<keyword evidence="3 6" id="KW-0540">Nuclease</keyword>
<dbReference type="GO" id="GO:0006308">
    <property type="term" value="P:DNA catabolic process"/>
    <property type="evidence" value="ECO:0007669"/>
    <property type="project" value="UniProtKB-UniRule"/>
</dbReference>
<keyword evidence="8" id="KW-1185">Reference proteome</keyword>
<dbReference type="Pfam" id="PF02609">
    <property type="entry name" value="Exonuc_VII_S"/>
    <property type="match status" value="1"/>
</dbReference>
<gene>
    <name evidence="6" type="primary">xseB</name>
    <name evidence="7" type="ORF">TSYNT_9386</name>
</gene>
<evidence type="ECO:0000313" key="8">
    <source>
        <dbReference type="Proteomes" id="UP000062160"/>
    </source>
</evidence>
<dbReference type="RefSeq" id="WP_059033931.1">
    <property type="nucleotide sequence ID" value="NZ_BSDN01000004.1"/>
</dbReference>
<evidence type="ECO:0000256" key="1">
    <source>
        <dbReference type="ARBA" id="ARBA00009998"/>
    </source>
</evidence>
<name>A0A0U9HPR8_9FIRM</name>
<dbReference type="OrthoDB" id="49164at2"/>
<evidence type="ECO:0000256" key="2">
    <source>
        <dbReference type="ARBA" id="ARBA00022490"/>
    </source>
</evidence>
<sequence length="80" mass="8933">MNTEYKYEDAIARLEYIAGQLEKGDLTLEEALSFFEEGIKLIKICSKILDEAEGKVQVLTKDLNGDFVIKDFDGGLEAGE</sequence>
<dbReference type="STRING" id="224999.GCA_001485475_02166"/>